<feature type="region of interest" description="Disordered" evidence="1">
    <location>
        <begin position="320"/>
        <end position="361"/>
    </location>
</feature>
<evidence type="ECO:0000256" key="1">
    <source>
        <dbReference type="SAM" id="MobiDB-lite"/>
    </source>
</evidence>
<feature type="compositionally biased region" description="Polar residues" evidence="1">
    <location>
        <begin position="348"/>
        <end position="361"/>
    </location>
</feature>
<dbReference type="InterPro" id="IPR050261">
    <property type="entry name" value="FrsA_esterase"/>
</dbReference>
<dbReference type="RefSeq" id="WP_146398682.1">
    <property type="nucleotide sequence ID" value="NZ_SJPJ01000001.1"/>
</dbReference>
<dbReference type="AlphaFoldDB" id="A0A5C5Z4H3"/>
<accession>A0A5C5Z4H3</accession>
<evidence type="ECO:0000313" key="3">
    <source>
        <dbReference type="EMBL" id="TWT82279.1"/>
    </source>
</evidence>
<dbReference type="SUPFAM" id="SSF53474">
    <property type="entry name" value="alpha/beta-Hydrolases"/>
    <property type="match status" value="1"/>
</dbReference>
<sequence>MLFPHSHRTRNLHTISVTCLGLLIVTFSGCLPTTPIEPFSVESVSLPEMPSRPTGKAMAGSTALRFNVSLPVELGQPGEASQVVVLMPSKKPQLKLPCLVYTPAGSPLFAGMQLTQQDEMQMLPYVQMGFAVVCYETDGGAQALTPQTPPKEMAELARKYVASKAGLVNARNAITWALRCFEEIDKTKMYAIGHSSGGKQALLLAAHDTRIRGCVAFAPACKMDSSIGRLIRSWPVEDPDQLVTEVRRSVPMSHSDRIQVPCLLIHSHNDRIVRSSEVQRMGQAIGSESEITEVDSEDHFDIPQVGFVTAAKWLQKHTGLESDDSIDPIRPVSLPAKSPTPVRRTNVRHNSGDVQYNPYLQ</sequence>
<keyword evidence="4" id="KW-1185">Reference proteome</keyword>
<name>A0A5C5Z4H3_9BACT</name>
<feature type="domain" description="Dienelactone hydrolase" evidence="2">
    <location>
        <begin position="127"/>
        <end position="288"/>
    </location>
</feature>
<dbReference type="OrthoDB" id="290408at2"/>
<dbReference type="InterPro" id="IPR029058">
    <property type="entry name" value="AB_hydrolase_fold"/>
</dbReference>
<protein>
    <submittedName>
        <fullName evidence="3">Alpha/beta hydrolase family protein</fullName>
    </submittedName>
</protein>
<organism evidence="3 4">
    <name type="scientific">Novipirellula herctigrandis</name>
    <dbReference type="NCBI Taxonomy" id="2527986"/>
    <lineage>
        <taxon>Bacteria</taxon>
        <taxon>Pseudomonadati</taxon>
        <taxon>Planctomycetota</taxon>
        <taxon>Planctomycetia</taxon>
        <taxon>Pirellulales</taxon>
        <taxon>Pirellulaceae</taxon>
        <taxon>Novipirellula</taxon>
    </lineage>
</organism>
<dbReference type="Proteomes" id="UP000315010">
    <property type="component" value="Unassembled WGS sequence"/>
</dbReference>
<gene>
    <name evidence="3" type="ORF">CA13_37410</name>
</gene>
<dbReference type="GO" id="GO:0016787">
    <property type="term" value="F:hydrolase activity"/>
    <property type="evidence" value="ECO:0007669"/>
    <property type="project" value="UniProtKB-KW"/>
</dbReference>
<dbReference type="EMBL" id="SJPJ01000001">
    <property type="protein sequence ID" value="TWT82279.1"/>
    <property type="molecule type" value="Genomic_DNA"/>
</dbReference>
<comment type="caution">
    <text evidence="3">The sequence shown here is derived from an EMBL/GenBank/DDBJ whole genome shotgun (WGS) entry which is preliminary data.</text>
</comment>
<dbReference type="InterPro" id="IPR002925">
    <property type="entry name" value="Dienelactn_hydro"/>
</dbReference>
<dbReference type="Gene3D" id="3.40.50.1820">
    <property type="entry name" value="alpha/beta hydrolase"/>
    <property type="match status" value="1"/>
</dbReference>
<evidence type="ECO:0000259" key="2">
    <source>
        <dbReference type="Pfam" id="PF01738"/>
    </source>
</evidence>
<dbReference type="PANTHER" id="PTHR22946">
    <property type="entry name" value="DIENELACTONE HYDROLASE DOMAIN-CONTAINING PROTEIN-RELATED"/>
    <property type="match status" value="1"/>
</dbReference>
<reference evidence="3 4" key="1">
    <citation type="submission" date="2019-02" db="EMBL/GenBank/DDBJ databases">
        <title>Deep-cultivation of Planctomycetes and their phenomic and genomic characterization uncovers novel biology.</title>
        <authorList>
            <person name="Wiegand S."/>
            <person name="Jogler M."/>
            <person name="Boedeker C."/>
            <person name="Pinto D."/>
            <person name="Vollmers J."/>
            <person name="Rivas-Marin E."/>
            <person name="Kohn T."/>
            <person name="Peeters S.H."/>
            <person name="Heuer A."/>
            <person name="Rast P."/>
            <person name="Oberbeckmann S."/>
            <person name="Bunk B."/>
            <person name="Jeske O."/>
            <person name="Meyerdierks A."/>
            <person name="Storesund J.E."/>
            <person name="Kallscheuer N."/>
            <person name="Luecker S."/>
            <person name="Lage O.M."/>
            <person name="Pohl T."/>
            <person name="Merkel B.J."/>
            <person name="Hornburger P."/>
            <person name="Mueller R.-W."/>
            <person name="Bruemmer F."/>
            <person name="Labrenz M."/>
            <person name="Spormann A.M."/>
            <person name="Op Den Camp H."/>
            <person name="Overmann J."/>
            <person name="Amann R."/>
            <person name="Jetten M.S.M."/>
            <person name="Mascher T."/>
            <person name="Medema M.H."/>
            <person name="Devos D.P."/>
            <person name="Kaster A.-K."/>
            <person name="Ovreas L."/>
            <person name="Rohde M."/>
            <person name="Galperin M.Y."/>
            <person name="Jogler C."/>
        </authorList>
    </citation>
    <scope>NUCLEOTIDE SEQUENCE [LARGE SCALE GENOMIC DNA]</scope>
    <source>
        <strain evidence="3 4">CA13</strain>
    </source>
</reference>
<proteinExistence type="predicted"/>
<evidence type="ECO:0000313" key="4">
    <source>
        <dbReference type="Proteomes" id="UP000315010"/>
    </source>
</evidence>
<dbReference type="Pfam" id="PF01738">
    <property type="entry name" value="DLH"/>
    <property type="match status" value="1"/>
</dbReference>
<keyword evidence="3" id="KW-0378">Hydrolase</keyword>